<sequence>MSLGPGLIGVGFGVEVNLWVDQSHTLEPNQHDFLILDEYDVSPVTQLVIMGLEILQPQKSSVVIQGFTDPNSCNQDQLTSLKTNYGHPDFRGDNSGPTQFHTGLPTYNTPIDGVAPAKYKPSPALSKILSQLHNLEQLYISPFNFMGYVPSIRATKSNLGSLETFLNITFDNLISSEVKRLAFIKAKRDGRILRLIFNLINNCVLLSNLDMIEFQTSYCHWQYGLSLHVFGEELMNFLKLRQNAGYRALSIFKVNLNGPLPENCIVEAAVLETQVI</sequence>
<dbReference type="AlphaFoldDB" id="A0AAV5A8U2"/>
<reference evidence="1" key="1">
    <citation type="submission" date="2021-10" db="EMBL/GenBank/DDBJ databases">
        <title>De novo Genome Assembly of Clathrus columnatus (Basidiomycota, Fungi) Using Illumina and Nanopore Sequence Data.</title>
        <authorList>
            <person name="Ogiso-Tanaka E."/>
            <person name="Itagaki H."/>
            <person name="Hosoya T."/>
            <person name="Hosaka K."/>
        </authorList>
    </citation>
    <scope>NUCLEOTIDE SEQUENCE</scope>
    <source>
        <strain evidence="1">MO-923</strain>
    </source>
</reference>
<accession>A0AAV5A8U2</accession>
<dbReference type="Proteomes" id="UP001050691">
    <property type="component" value="Unassembled WGS sequence"/>
</dbReference>
<proteinExistence type="predicted"/>
<keyword evidence="2" id="KW-1185">Reference proteome</keyword>
<organism evidence="1 2">
    <name type="scientific">Clathrus columnatus</name>
    <dbReference type="NCBI Taxonomy" id="1419009"/>
    <lineage>
        <taxon>Eukaryota</taxon>
        <taxon>Fungi</taxon>
        <taxon>Dikarya</taxon>
        <taxon>Basidiomycota</taxon>
        <taxon>Agaricomycotina</taxon>
        <taxon>Agaricomycetes</taxon>
        <taxon>Phallomycetidae</taxon>
        <taxon>Phallales</taxon>
        <taxon>Clathraceae</taxon>
        <taxon>Clathrus</taxon>
    </lineage>
</organism>
<protein>
    <submittedName>
        <fullName evidence="1">Uncharacterized protein</fullName>
    </submittedName>
</protein>
<name>A0AAV5A8U2_9AGAM</name>
<evidence type="ECO:0000313" key="2">
    <source>
        <dbReference type="Proteomes" id="UP001050691"/>
    </source>
</evidence>
<dbReference type="EMBL" id="BPWL01000005">
    <property type="protein sequence ID" value="GJJ10102.1"/>
    <property type="molecule type" value="Genomic_DNA"/>
</dbReference>
<gene>
    <name evidence="1" type="ORF">Clacol_004328</name>
</gene>
<evidence type="ECO:0000313" key="1">
    <source>
        <dbReference type="EMBL" id="GJJ10102.1"/>
    </source>
</evidence>
<comment type="caution">
    <text evidence="1">The sequence shown here is derived from an EMBL/GenBank/DDBJ whole genome shotgun (WGS) entry which is preliminary data.</text>
</comment>